<keyword evidence="1" id="KW-0238">DNA-binding</keyword>
<protein>
    <submittedName>
        <fullName evidence="4">Partitioning protein B</fullName>
    </submittedName>
</protein>
<accession>Q1ZJV4</accession>
<dbReference type="GO" id="GO:0003677">
    <property type="term" value="F:DNA binding"/>
    <property type="evidence" value="ECO:0007669"/>
    <property type="project" value="UniProtKB-KW"/>
</dbReference>
<keyword evidence="2" id="KW-0175">Coiled coil</keyword>
<dbReference type="EMBL" id="AAOJ01000020">
    <property type="protein sequence ID" value="EAS62418.1"/>
    <property type="molecule type" value="Genomic_DNA"/>
</dbReference>
<feature type="coiled-coil region" evidence="2">
    <location>
        <begin position="238"/>
        <end position="272"/>
    </location>
</feature>
<gene>
    <name evidence="4" type="ORF">VAS14_00076</name>
</gene>
<proteinExistence type="predicted"/>
<name>Q1ZJV4_PHOAS</name>
<evidence type="ECO:0000313" key="4">
    <source>
        <dbReference type="EMBL" id="EAS62418.1"/>
    </source>
</evidence>
<dbReference type="HOGENOM" id="CLU_065144_0_0_6"/>
<dbReference type="OrthoDB" id="5719994at2"/>
<comment type="caution">
    <text evidence="4">The sequence shown here is derived from an EMBL/GenBank/DDBJ whole genome shotgun (WGS) entry which is preliminary data.</text>
</comment>
<dbReference type="AlphaFoldDB" id="Q1ZJV4"/>
<sequence>MAKRSRQGNGKVQSTFGSATDAQTQKLLKIKDAADSLKELDESAKLDLLNEHFADFTGNKTQEWTLKSGETRLFKEVEIPFADLESKTTVTFEINGREQTHLTLNTLSDLDSMVNQQHYPAIGYINENGIIEFADGSRRRMRVILSGGEIKSLRALITDKPISSGDARALAKALQTAREHNLWELGKAANIHKENGLKQTEIAAAMGIPQTKVSRALKAYAVDSQIIGLFPNVGELSLTDFNNLLKAQEKAGDELEDEVNAAKELVASKTDEPDFDAAQIVLTFFSQYVKAKKPKLTTPKFKDIASFDSKDKTARKKEDLSKRRVTYEFTRLPANFQKKLDAFIENELKNLD</sequence>
<evidence type="ECO:0000259" key="3">
    <source>
        <dbReference type="Pfam" id="PF08775"/>
    </source>
</evidence>
<dbReference type="RefSeq" id="WP_005363223.1">
    <property type="nucleotide sequence ID" value="NZ_AAOJ01000020.1"/>
</dbReference>
<dbReference type="SUPFAM" id="SSF109709">
    <property type="entry name" value="KorB DNA-binding domain-like"/>
    <property type="match status" value="1"/>
</dbReference>
<feature type="domain" description="ParB protein family C-terminal" evidence="3">
    <location>
        <begin position="230"/>
        <end position="347"/>
    </location>
</feature>
<dbReference type="PANTHER" id="PTHR38973:SF1">
    <property type="entry name" value="PLASMID PARTITION PROTEIN B"/>
    <property type="match status" value="1"/>
</dbReference>
<dbReference type="Gene3D" id="1.10.10.2830">
    <property type="match status" value="1"/>
</dbReference>
<evidence type="ECO:0000313" key="5">
    <source>
        <dbReference type="Proteomes" id="UP000001603"/>
    </source>
</evidence>
<dbReference type="Proteomes" id="UP000001603">
    <property type="component" value="Unassembled WGS sequence"/>
</dbReference>
<reference evidence="4 5" key="1">
    <citation type="journal article" date="2009" name="Proc. Natl. Acad. Sci. U.S.A.">
        <title>The genomic basis of trophic strategy in marine bacteria.</title>
        <authorList>
            <person name="Lauro F.M."/>
            <person name="McDougald D."/>
            <person name="Thomas T."/>
            <person name="Williams T.J."/>
            <person name="Egan S."/>
            <person name="Rice S."/>
            <person name="DeMaere M.Z."/>
            <person name="Ting L."/>
            <person name="Ertan H."/>
            <person name="Johnson J."/>
            <person name="Ferriera S."/>
            <person name="Lapidus A."/>
            <person name="Anderson I."/>
            <person name="Kyrpides N."/>
            <person name="Munk A.C."/>
            <person name="Detter C."/>
            <person name="Han C.S."/>
            <person name="Brown M.V."/>
            <person name="Robb F.T."/>
            <person name="Kjelleberg S."/>
            <person name="Cavicchioli R."/>
        </authorList>
    </citation>
    <scope>NUCLEOTIDE SEQUENCE [LARGE SCALE GENOMIC DNA]</scope>
    <source>
        <strain evidence="4 5">S14</strain>
    </source>
</reference>
<organism evidence="4 5">
    <name type="scientific">Photobacterium angustum (strain S14 / CCUG 15956)</name>
    <name type="common">Vibrio sp. (strain S14 / CCUG 15956)</name>
    <dbReference type="NCBI Taxonomy" id="314292"/>
    <lineage>
        <taxon>Bacteria</taxon>
        <taxon>Pseudomonadati</taxon>
        <taxon>Pseudomonadota</taxon>
        <taxon>Gammaproteobacteria</taxon>
        <taxon>Vibrionales</taxon>
        <taxon>Vibrionaceae</taxon>
        <taxon>Photobacterium</taxon>
    </lineage>
</organism>
<dbReference type="InterPro" id="IPR014884">
    <property type="entry name" value="ParB_fam_C"/>
</dbReference>
<dbReference type="PANTHER" id="PTHR38973">
    <property type="entry name" value="PLASMID PARTITIONING CONTROL PROTEIN-RELATED"/>
    <property type="match status" value="1"/>
</dbReference>
<evidence type="ECO:0000256" key="1">
    <source>
        <dbReference type="ARBA" id="ARBA00023125"/>
    </source>
</evidence>
<dbReference type="Pfam" id="PF08775">
    <property type="entry name" value="ParB"/>
    <property type="match status" value="1"/>
</dbReference>
<evidence type="ECO:0000256" key="2">
    <source>
        <dbReference type="SAM" id="Coils"/>
    </source>
</evidence>